<dbReference type="STRING" id="1218493.JF76_17810"/>
<protein>
    <recommendedName>
        <fullName evidence="5">MucBP domain-containing protein</fullName>
    </recommendedName>
</protein>
<accession>A0A0F4L740</accession>
<reference evidence="6 7" key="1">
    <citation type="submission" date="2014-12" db="EMBL/GenBank/DDBJ databases">
        <title>Comparative genomics of the lactic acid bacteria isolated from the honey bee gut.</title>
        <authorList>
            <person name="Ellegaard K.M."/>
            <person name="Tamarit D."/>
            <person name="Javelind E."/>
            <person name="Olofsson T."/>
            <person name="Andersson S.G."/>
            <person name="Vasquez A."/>
        </authorList>
    </citation>
    <scope>NUCLEOTIDE SEQUENCE [LARGE SCALE GENOMIC DNA]</scope>
    <source>
        <strain evidence="6 7">Biut2</strain>
    </source>
</reference>
<dbReference type="AlphaFoldDB" id="A0A0F4L740"/>
<proteinExistence type="predicted"/>
<keyword evidence="3" id="KW-1133">Transmembrane helix</keyword>
<feature type="compositionally biased region" description="Pro residues" evidence="2">
    <location>
        <begin position="387"/>
        <end position="407"/>
    </location>
</feature>
<feature type="domain" description="MucBP" evidence="5">
    <location>
        <begin position="416"/>
        <end position="477"/>
    </location>
</feature>
<dbReference type="InterPro" id="IPR009459">
    <property type="entry name" value="MucBP_dom"/>
</dbReference>
<dbReference type="InterPro" id="IPR005046">
    <property type="entry name" value="DUF285"/>
</dbReference>
<keyword evidence="3" id="KW-0812">Transmembrane</keyword>
<evidence type="ECO:0000259" key="5">
    <source>
        <dbReference type="Pfam" id="PF06458"/>
    </source>
</evidence>
<dbReference type="Pfam" id="PF03382">
    <property type="entry name" value="DUF285"/>
    <property type="match status" value="1"/>
</dbReference>
<dbReference type="Proteomes" id="UP000033533">
    <property type="component" value="Unassembled WGS sequence"/>
</dbReference>
<dbReference type="EMBL" id="JXBY01000029">
    <property type="protein sequence ID" value="KJY54078.1"/>
    <property type="molecule type" value="Genomic_DNA"/>
</dbReference>
<dbReference type="NCBIfam" id="TIGR02167">
    <property type="entry name" value="Liste_lipo_26"/>
    <property type="match status" value="4"/>
</dbReference>
<dbReference type="HOGENOM" id="CLU_007250_0_0_9"/>
<evidence type="ECO:0000256" key="1">
    <source>
        <dbReference type="ARBA" id="ARBA00022737"/>
    </source>
</evidence>
<name>A0A0F4L740_9LACO</name>
<evidence type="ECO:0000256" key="3">
    <source>
        <dbReference type="SAM" id="Phobius"/>
    </source>
</evidence>
<dbReference type="Pfam" id="PF06458">
    <property type="entry name" value="MucBP"/>
    <property type="match status" value="1"/>
</dbReference>
<sequence>MNKQKTLYSSMAVVTLGLFCINSQVVQADKLPKNQVTNSSLTKKVVNPKYNSTLASAKPNNDAVSADYLSNKSNSEINNSAIKSEWNNLEVSYNNHVLTIHSGTVTNPKRIAGNIKSVDTSDITKIKLDGKLTINGSALELFSELNNLVSIENLNQLDTTNVTDMSYMFAGCLKLQNINVARFNTTNVTTMRAMFATCDNLTNLDLSNFDSSKVVDMSYMFASSRQLANITFSNKFNTSIVTNMSNMFYDCQSLDGLDLANFKTTRVANMQAMFAYCSKLTNLNLSSFDTSRVYNMQKMFTGDKNLKILDISKFTISNGVNTGDMLSDLASLNTLKLGSNTIIKNTGLNTPVTWSYNGEKFSSAELIAQYDGSKPGTYTAISTTNPGPKPVDPTPVMPDPKPKPTPIKPNLSSSSVTVHYQDENGNEIAPNKIITGYIGDGYVTPAITAGGYLLKLRPNNAVGFFTKNPQDVVYVYTKASENEINQADTPANTTPTDKNRQNYTPESNLNPEVTDDNSSAKITPSLKSTNLPNNENGVKTVAATDKQNIKTLPQTGFDEKSRIVALFFGSLAIFISSIGTWFNHKKD</sequence>
<dbReference type="InterPro" id="IPR032675">
    <property type="entry name" value="LRR_dom_sf"/>
</dbReference>
<comment type="caution">
    <text evidence="6">The sequence shown here is derived from an EMBL/GenBank/DDBJ whole genome shotgun (WGS) entry which is preliminary data.</text>
</comment>
<dbReference type="InterPro" id="IPR011889">
    <property type="entry name" value="Liste_lipo_26"/>
</dbReference>
<keyword evidence="4" id="KW-0732">Signal</keyword>
<feature type="region of interest" description="Disordered" evidence="2">
    <location>
        <begin position="382"/>
        <end position="413"/>
    </location>
</feature>
<dbReference type="Gene3D" id="3.10.20.320">
    <property type="entry name" value="Putative peptidoglycan bound protein (lpxtg motif)"/>
    <property type="match status" value="1"/>
</dbReference>
<evidence type="ECO:0000313" key="7">
    <source>
        <dbReference type="Proteomes" id="UP000033533"/>
    </source>
</evidence>
<dbReference type="Gene3D" id="3.80.10.10">
    <property type="entry name" value="Ribonuclease Inhibitor"/>
    <property type="match status" value="1"/>
</dbReference>
<feature type="signal peptide" evidence="4">
    <location>
        <begin position="1"/>
        <end position="28"/>
    </location>
</feature>
<gene>
    <name evidence="6" type="ORF">JF76_17810</name>
</gene>
<dbReference type="RefSeq" id="WP_052697115.1">
    <property type="nucleotide sequence ID" value="NZ_JBHSZS010000027.1"/>
</dbReference>
<evidence type="ECO:0000256" key="4">
    <source>
        <dbReference type="SAM" id="SignalP"/>
    </source>
</evidence>
<feature type="region of interest" description="Disordered" evidence="2">
    <location>
        <begin position="486"/>
        <end position="536"/>
    </location>
</feature>
<feature type="transmembrane region" description="Helical" evidence="3">
    <location>
        <begin position="563"/>
        <end position="582"/>
    </location>
</feature>
<feature type="chain" id="PRO_5002472320" description="MucBP domain-containing protein" evidence="4">
    <location>
        <begin position="29"/>
        <end position="587"/>
    </location>
</feature>
<keyword evidence="3" id="KW-0472">Membrane</keyword>
<evidence type="ECO:0000256" key="2">
    <source>
        <dbReference type="SAM" id="MobiDB-lite"/>
    </source>
</evidence>
<dbReference type="SUPFAM" id="SSF52058">
    <property type="entry name" value="L domain-like"/>
    <property type="match status" value="1"/>
</dbReference>
<evidence type="ECO:0000313" key="6">
    <source>
        <dbReference type="EMBL" id="KJY54078.1"/>
    </source>
</evidence>
<keyword evidence="1" id="KW-0677">Repeat</keyword>
<dbReference type="PATRIC" id="fig|1218493.3.peg.1868"/>
<organism evidence="6 7">
    <name type="scientific">Lactobacillus kullabergensis</name>
    <dbReference type="NCBI Taxonomy" id="1218493"/>
    <lineage>
        <taxon>Bacteria</taxon>
        <taxon>Bacillati</taxon>
        <taxon>Bacillota</taxon>
        <taxon>Bacilli</taxon>
        <taxon>Lactobacillales</taxon>
        <taxon>Lactobacillaceae</taxon>
        <taxon>Lactobacillus</taxon>
    </lineage>
</organism>